<protein>
    <submittedName>
        <fullName evidence="1">Uncharacterized protein</fullName>
    </submittedName>
</protein>
<organism evidence="1 2">
    <name type="scientific">Mycteria americana</name>
    <name type="common">Wood stork</name>
    <dbReference type="NCBI Taxonomy" id="33587"/>
    <lineage>
        <taxon>Eukaryota</taxon>
        <taxon>Metazoa</taxon>
        <taxon>Chordata</taxon>
        <taxon>Craniata</taxon>
        <taxon>Vertebrata</taxon>
        <taxon>Euteleostomi</taxon>
        <taxon>Archelosauria</taxon>
        <taxon>Archosauria</taxon>
        <taxon>Dinosauria</taxon>
        <taxon>Saurischia</taxon>
        <taxon>Theropoda</taxon>
        <taxon>Coelurosauria</taxon>
        <taxon>Aves</taxon>
        <taxon>Neognathae</taxon>
        <taxon>Neoaves</taxon>
        <taxon>Aequornithes</taxon>
        <taxon>Ciconiiformes</taxon>
        <taxon>Ciconiidae</taxon>
        <taxon>Mycteria</taxon>
    </lineage>
</organism>
<evidence type="ECO:0000313" key="1">
    <source>
        <dbReference type="EMBL" id="KAK4822001.1"/>
    </source>
</evidence>
<sequence length="187" mass="20968">MTTSFGLDGTFKGHLVQPPCNEQGHLQLDQVAQSPVQPDLECFQGWGIYRLSGQPVPVFHHPHLENHYPLSYCNRPYYSQQLVLQSGLEGTFKGHLVQPPCNEQGHPQLDQVAQSPIQPDLECFQGWGIYRLSGQPVPAEQPQLSQPFFIGEVFHPSDHFCGSPLDLLQQVHVFPVLRAPELDAVLQ</sequence>
<reference evidence="1 2" key="1">
    <citation type="journal article" date="2023" name="J. Hered.">
        <title>Chromosome-level genome of the wood stork (Mycteria americana) provides insight into avian chromosome evolution.</title>
        <authorList>
            <person name="Flamio R. Jr."/>
            <person name="Ramstad K.M."/>
        </authorList>
    </citation>
    <scope>NUCLEOTIDE SEQUENCE [LARGE SCALE GENOMIC DNA]</scope>
    <source>
        <strain evidence="1">JAX WOST 10</strain>
    </source>
</reference>
<dbReference type="EMBL" id="JAUNZN010000004">
    <property type="protein sequence ID" value="KAK4822001.1"/>
    <property type="molecule type" value="Genomic_DNA"/>
</dbReference>
<dbReference type="AlphaFoldDB" id="A0AAN7S7N4"/>
<dbReference type="Proteomes" id="UP001333110">
    <property type="component" value="Unassembled WGS sequence"/>
</dbReference>
<comment type="caution">
    <text evidence="1">The sequence shown here is derived from an EMBL/GenBank/DDBJ whole genome shotgun (WGS) entry which is preliminary data.</text>
</comment>
<gene>
    <name evidence="1" type="ORF">QYF61_006615</name>
</gene>
<proteinExistence type="predicted"/>
<accession>A0AAN7S7N4</accession>
<name>A0AAN7S7N4_MYCAM</name>
<evidence type="ECO:0000313" key="2">
    <source>
        <dbReference type="Proteomes" id="UP001333110"/>
    </source>
</evidence>
<keyword evidence="2" id="KW-1185">Reference proteome</keyword>
<feature type="non-terminal residue" evidence="1">
    <location>
        <position position="187"/>
    </location>
</feature>